<feature type="region of interest" description="Disordered" evidence="10">
    <location>
        <begin position="109"/>
        <end position="149"/>
    </location>
</feature>
<evidence type="ECO:0000256" key="5">
    <source>
        <dbReference type="ARBA" id="ARBA00023136"/>
    </source>
</evidence>
<dbReference type="Gene3D" id="3.40.630.30">
    <property type="match status" value="1"/>
</dbReference>
<dbReference type="GeneTree" id="ENSGT01000000216377"/>
<reference evidence="12" key="2">
    <citation type="submission" date="2025-08" db="UniProtKB">
        <authorList>
            <consortium name="Ensembl"/>
        </authorList>
    </citation>
    <scope>IDENTIFICATION</scope>
</reference>
<sequence length="338" mass="37675">RGHLRSHVAAAAYVAFTHCAASVRKRRRSTRLKRVTGPQTDYACIQNLPSAPATSLVRTPNETREDSTTTRRGIHARCRPRLSVLFERRGAEGILYTVGGCVQSLVHPSRCQSSEPKHGEGAAGPGGDEEDEGGRHRDGQSPHQGVLGSVRPYWDYVGSSYRGTVDETLPNPFSGITSKTPGPRKPRRRIAPKDKGADLQAENVTPEREQEAGQIWVAECDGEILGCIFRESEKRADVTRICRLVTGCWYRREGLGRLLVQGLEQREREAGARRVYAHVPYPSKLGEAFFRKVGYQQFGEGADGKEDGDEEEEEERKLEPPERGFLGYPLTKVFYKDL</sequence>
<evidence type="ECO:0000259" key="11">
    <source>
        <dbReference type="PROSITE" id="PS51186"/>
    </source>
</evidence>
<evidence type="ECO:0000256" key="10">
    <source>
        <dbReference type="SAM" id="MobiDB-lite"/>
    </source>
</evidence>
<dbReference type="PROSITE" id="PS51186">
    <property type="entry name" value="GNAT"/>
    <property type="match status" value="1"/>
</dbReference>
<reference evidence="12" key="3">
    <citation type="submission" date="2025-09" db="UniProtKB">
        <authorList>
            <consortium name="Ensembl"/>
        </authorList>
    </citation>
    <scope>IDENTIFICATION</scope>
</reference>
<evidence type="ECO:0000256" key="4">
    <source>
        <dbReference type="ARBA" id="ARBA00022989"/>
    </source>
</evidence>
<evidence type="ECO:0000256" key="9">
    <source>
        <dbReference type="ARBA" id="ARBA00040241"/>
    </source>
</evidence>
<keyword evidence="13" id="KW-1185">Reference proteome</keyword>
<protein>
    <recommendedName>
        <fullName evidence="9">Probable N-acetyltransferase 14</fullName>
    </recommendedName>
</protein>
<dbReference type="AlphaFoldDB" id="A0AAQ4NSK2"/>
<dbReference type="Ensembl" id="ENSGACT00000042847.1">
    <property type="protein sequence ID" value="ENSGACP00000029689.1"/>
    <property type="gene ID" value="ENSGACG00000026900.1"/>
</dbReference>
<keyword evidence="2" id="KW-0808">Transferase</keyword>
<dbReference type="PANTHER" id="PTHR13947:SF51">
    <property type="entry name" value="N-ACETYLTRANSFERASE 14-RELATED"/>
    <property type="match status" value="1"/>
</dbReference>
<dbReference type="CDD" id="cd04301">
    <property type="entry name" value="NAT_SF"/>
    <property type="match status" value="1"/>
</dbReference>
<comment type="subcellular location">
    <subcellularLocation>
        <location evidence="1">Membrane</location>
    </subcellularLocation>
</comment>
<dbReference type="GO" id="GO:0016020">
    <property type="term" value="C:membrane"/>
    <property type="evidence" value="ECO:0007669"/>
    <property type="project" value="UniProtKB-SubCell"/>
</dbReference>
<feature type="region of interest" description="Disordered" evidence="10">
    <location>
        <begin position="53"/>
        <end position="73"/>
    </location>
</feature>
<dbReference type="InterPro" id="IPR000182">
    <property type="entry name" value="GNAT_dom"/>
</dbReference>
<proteinExistence type="inferred from homology"/>
<dbReference type="Proteomes" id="UP000007635">
    <property type="component" value="Chromosome XX"/>
</dbReference>
<dbReference type="InterPro" id="IPR016181">
    <property type="entry name" value="Acyl_CoA_acyltransferase"/>
</dbReference>
<evidence type="ECO:0000313" key="12">
    <source>
        <dbReference type="Ensembl" id="ENSGACP00000029689.1"/>
    </source>
</evidence>
<comment type="function">
    <text evidence="7">Probable acetyltransferase.</text>
</comment>
<feature type="region of interest" description="Disordered" evidence="10">
    <location>
        <begin position="168"/>
        <end position="196"/>
    </location>
</feature>
<keyword evidence="4" id="KW-1133">Transmembrane helix</keyword>
<feature type="region of interest" description="Disordered" evidence="10">
    <location>
        <begin position="300"/>
        <end position="324"/>
    </location>
</feature>
<feature type="domain" description="N-acetyltransferase" evidence="11">
    <location>
        <begin position="174"/>
        <end position="319"/>
    </location>
</feature>
<dbReference type="PANTHER" id="PTHR13947">
    <property type="entry name" value="GNAT FAMILY N-ACETYLTRANSFERASE"/>
    <property type="match status" value="1"/>
</dbReference>
<organism evidence="12 13">
    <name type="scientific">Gasterosteus aculeatus aculeatus</name>
    <name type="common">three-spined stickleback</name>
    <dbReference type="NCBI Taxonomy" id="481459"/>
    <lineage>
        <taxon>Eukaryota</taxon>
        <taxon>Metazoa</taxon>
        <taxon>Chordata</taxon>
        <taxon>Craniata</taxon>
        <taxon>Vertebrata</taxon>
        <taxon>Euteleostomi</taxon>
        <taxon>Actinopterygii</taxon>
        <taxon>Neopterygii</taxon>
        <taxon>Teleostei</taxon>
        <taxon>Neoteleostei</taxon>
        <taxon>Acanthomorphata</taxon>
        <taxon>Eupercaria</taxon>
        <taxon>Perciformes</taxon>
        <taxon>Cottioidei</taxon>
        <taxon>Gasterosteales</taxon>
        <taxon>Gasterosteidae</taxon>
        <taxon>Gasterosteus</taxon>
    </lineage>
</organism>
<dbReference type="GO" id="GO:0008080">
    <property type="term" value="F:N-acetyltransferase activity"/>
    <property type="evidence" value="ECO:0007669"/>
    <property type="project" value="InterPro"/>
</dbReference>
<evidence type="ECO:0000313" key="13">
    <source>
        <dbReference type="Proteomes" id="UP000007635"/>
    </source>
</evidence>
<dbReference type="Pfam" id="PF00583">
    <property type="entry name" value="Acetyltransf_1"/>
    <property type="match status" value="1"/>
</dbReference>
<evidence type="ECO:0000256" key="6">
    <source>
        <dbReference type="ARBA" id="ARBA00023315"/>
    </source>
</evidence>
<accession>A0AAQ4NSK2</accession>
<evidence type="ECO:0000256" key="3">
    <source>
        <dbReference type="ARBA" id="ARBA00022692"/>
    </source>
</evidence>
<evidence type="ECO:0000256" key="2">
    <source>
        <dbReference type="ARBA" id="ARBA00022679"/>
    </source>
</evidence>
<evidence type="ECO:0000256" key="8">
    <source>
        <dbReference type="ARBA" id="ARBA00038470"/>
    </source>
</evidence>
<dbReference type="InterPro" id="IPR050769">
    <property type="entry name" value="NAT_camello-type"/>
</dbReference>
<keyword evidence="5" id="KW-0472">Membrane</keyword>
<comment type="similarity">
    <text evidence="8">Belongs to the camello family.</text>
</comment>
<keyword evidence="3" id="KW-0812">Transmembrane</keyword>
<evidence type="ECO:0000256" key="1">
    <source>
        <dbReference type="ARBA" id="ARBA00004370"/>
    </source>
</evidence>
<name>A0AAQ4NSK2_GASAC</name>
<reference evidence="12 13" key="1">
    <citation type="journal article" date="2021" name="G3 (Bethesda)">
        <title>Improved contiguity of the threespine stickleback genome using long-read sequencing.</title>
        <authorList>
            <person name="Nath S."/>
            <person name="Shaw D.E."/>
            <person name="White M.A."/>
        </authorList>
    </citation>
    <scope>NUCLEOTIDE SEQUENCE [LARGE SCALE GENOMIC DNA]</scope>
    <source>
        <strain evidence="12 13">Lake Benthic</strain>
    </source>
</reference>
<dbReference type="SUPFAM" id="SSF55729">
    <property type="entry name" value="Acyl-CoA N-acyltransferases (Nat)"/>
    <property type="match status" value="1"/>
</dbReference>
<keyword evidence="6" id="KW-0012">Acyltransferase</keyword>
<evidence type="ECO:0000256" key="7">
    <source>
        <dbReference type="ARBA" id="ARBA00037582"/>
    </source>
</evidence>